<gene>
    <name evidence="2" type="ORF">GCM10010136_32270</name>
</gene>
<name>A0A8J3GIN1_9HYPH</name>
<dbReference type="AlphaFoldDB" id="A0A8J3GIN1"/>
<sequence length="184" mass="20106">MHGIAIIQPTDFTKVYEATKVSSDAHTGSTTVEGPTIFHDNHLLKNTYAVRSWINKNNSLLNDRFQVYVVGNFNEWAFLNQAYSNGQMLDTTLISRKVGHCSSSGCSVSETVGVNLSRERVKELAGTGLSFKIAGQRGDVTMLIPATYFGAIQKRHEEARGTPNEAVVPTTGKIQGDFPTAPRS</sequence>
<evidence type="ECO:0000256" key="1">
    <source>
        <dbReference type="SAM" id="MobiDB-lite"/>
    </source>
</evidence>
<feature type="region of interest" description="Disordered" evidence="1">
    <location>
        <begin position="160"/>
        <end position="184"/>
    </location>
</feature>
<dbReference type="Proteomes" id="UP000641137">
    <property type="component" value="Unassembled WGS sequence"/>
</dbReference>
<accession>A0A8J3GIN1</accession>
<dbReference type="EMBL" id="BMZO01000011">
    <property type="protein sequence ID" value="GHC79586.1"/>
    <property type="molecule type" value="Genomic_DNA"/>
</dbReference>
<protein>
    <submittedName>
        <fullName evidence="2">Uncharacterized protein</fullName>
    </submittedName>
</protein>
<proteinExistence type="predicted"/>
<comment type="caution">
    <text evidence="2">The sequence shown here is derived from an EMBL/GenBank/DDBJ whole genome shotgun (WGS) entry which is preliminary data.</text>
</comment>
<evidence type="ECO:0000313" key="2">
    <source>
        <dbReference type="EMBL" id="GHC79586.1"/>
    </source>
</evidence>
<keyword evidence="3" id="KW-1185">Reference proteome</keyword>
<evidence type="ECO:0000313" key="3">
    <source>
        <dbReference type="Proteomes" id="UP000641137"/>
    </source>
</evidence>
<organism evidence="2 3">
    <name type="scientific">Limoniibacter endophyticus</name>
    <dbReference type="NCBI Taxonomy" id="1565040"/>
    <lineage>
        <taxon>Bacteria</taxon>
        <taxon>Pseudomonadati</taxon>
        <taxon>Pseudomonadota</taxon>
        <taxon>Alphaproteobacteria</taxon>
        <taxon>Hyphomicrobiales</taxon>
        <taxon>Bartonellaceae</taxon>
        <taxon>Limoniibacter</taxon>
    </lineage>
</organism>
<reference evidence="2" key="1">
    <citation type="journal article" date="2014" name="Int. J. Syst. Evol. Microbiol.">
        <title>Complete genome sequence of Corynebacterium casei LMG S-19264T (=DSM 44701T), isolated from a smear-ripened cheese.</title>
        <authorList>
            <consortium name="US DOE Joint Genome Institute (JGI-PGF)"/>
            <person name="Walter F."/>
            <person name="Albersmeier A."/>
            <person name="Kalinowski J."/>
            <person name="Ruckert C."/>
        </authorList>
    </citation>
    <scope>NUCLEOTIDE SEQUENCE</scope>
    <source>
        <strain evidence="2">KCTC 42097</strain>
    </source>
</reference>
<reference evidence="2" key="2">
    <citation type="submission" date="2020-09" db="EMBL/GenBank/DDBJ databases">
        <authorList>
            <person name="Sun Q."/>
            <person name="Kim S."/>
        </authorList>
    </citation>
    <scope>NUCLEOTIDE SEQUENCE</scope>
    <source>
        <strain evidence="2">KCTC 42097</strain>
    </source>
</reference>